<name>A0ABP6SDG0_9ACTN</name>
<dbReference type="Proteomes" id="UP001499990">
    <property type="component" value="Unassembled WGS sequence"/>
</dbReference>
<proteinExistence type="predicted"/>
<feature type="compositionally biased region" description="Low complexity" evidence="1">
    <location>
        <begin position="1"/>
        <end position="16"/>
    </location>
</feature>
<protein>
    <submittedName>
        <fullName evidence="2">Uncharacterized protein</fullName>
    </submittedName>
</protein>
<sequence length="116" mass="11764">MSGTPPGTAPSAAPGGRIRRGPGGGAEPGPDTGHGSARLLQRAPLLVERDRLELLDGERGLGAGRAAVPSRARIQGTAPLAYFSVRHFSSSAIALSCSTVSAGSARVARVIWAPEL</sequence>
<reference evidence="3" key="1">
    <citation type="journal article" date="2019" name="Int. J. Syst. Evol. Microbiol.">
        <title>The Global Catalogue of Microorganisms (GCM) 10K type strain sequencing project: providing services to taxonomists for standard genome sequencing and annotation.</title>
        <authorList>
            <consortium name="The Broad Institute Genomics Platform"/>
            <consortium name="The Broad Institute Genome Sequencing Center for Infectious Disease"/>
            <person name="Wu L."/>
            <person name="Ma J."/>
        </authorList>
    </citation>
    <scope>NUCLEOTIDE SEQUENCE [LARGE SCALE GENOMIC DNA]</scope>
    <source>
        <strain evidence="3">JCM 9651</strain>
    </source>
</reference>
<evidence type="ECO:0000313" key="2">
    <source>
        <dbReference type="EMBL" id="GAA3373815.1"/>
    </source>
</evidence>
<dbReference type="EMBL" id="BAAAYL010000001">
    <property type="protein sequence ID" value="GAA3373815.1"/>
    <property type="molecule type" value="Genomic_DNA"/>
</dbReference>
<evidence type="ECO:0000256" key="1">
    <source>
        <dbReference type="SAM" id="MobiDB-lite"/>
    </source>
</evidence>
<evidence type="ECO:0000313" key="3">
    <source>
        <dbReference type="Proteomes" id="UP001499990"/>
    </source>
</evidence>
<comment type="caution">
    <text evidence="2">The sequence shown here is derived from an EMBL/GenBank/DDBJ whole genome shotgun (WGS) entry which is preliminary data.</text>
</comment>
<feature type="region of interest" description="Disordered" evidence="1">
    <location>
        <begin position="1"/>
        <end position="39"/>
    </location>
</feature>
<keyword evidence="3" id="KW-1185">Reference proteome</keyword>
<gene>
    <name evidence="2" type="ORF">GCM10020367_35240</name>
</gene>
<organism evidence="2 3">
    <name type="scientific">Streptomyces sannanensis</name>
    <dbReference type="NCBI Taxonomy" id="285536"/>
    <lineage>
        <taxon>Bacteria</taxon>
        <taxon>Bacillati</taxon>
        <taxon>Actinomycetota</taxon>
        <taxon>Actinomycetes</taxon>
        <taxon>Kitasatosporales</taxon>
        <taxon>Streptomycetaceae</taxon>
        <taxon>Streptomyces</taxon>
    </lineage>
</organism>
<accession>A0ABP6SDG0</accession>